<evidence type="ECO:0000256" key="6">
    <source>
        <dbReference type="SAM" id="MobiDB-lite"/>
    </source>
</evidence>
<comment type="subcellular location">
    <subcellularLocation>
        <location evidence="1">Cell membrane</location>
        <topology evidence="1">Multi-pass membrane protein</topology>
    </subcellularLocation>
</comment>
<keyword evidence="9" id="KW-1185">Reference proteome</keyword>
<evidence type="ECO:0000256" key="3">
    <source>
        <dbReference type="ARBA" id="ARBA00022692"/>
    </source>
</evidence>
<dbReference type="EMBL" id="BSRI01000002">
    <property type="protein sequence ID" value="GLV56180.1"/>
    <property type="molecule type" value="Genomic_DNA"/>
</dbReference>
<feature type="transmembrane region" description="Helical" evidence="7">
    <location>
        <begin position="422"/>
        <end position="441"/>
    </location>
</feature>
<comment type="caution">
    <text evidence="8">The sequence shown here is derived from an EMBL/GenBank/DDBJ whole genome shotgun (WGS) entry which is preliminary data.</text>
</comment>
<feature type="transmembrane region" description="Helical" evidence="7">
    <location>
        <begin position="525"/>
        <end position="544"/>
    </location>
</feature>
<keyword evidence="5 7" id="KW-0472">Membrane</keyword>
<feature type="transmembrane region" description="Helical" evidence="7">
    <location>
        <begin position="204"/>
        <end position="223"/>
    </location>
</feature>
<feature type="transmembrane region" description="Helical" evidence="7">
    <location>
        <begin position="389"/>
        <end position="410"/>
    </location>
</feature>
<dbReference type="Pfam" id="PF02653">
    <property type="entry name" value="BPD_transp_2"/>
    <property type="match status" value="1"/>
</dbReference>
<dbReference type="RefSeq" id="WP_338251258.1">
    <property type="nucleotide sequence ID" value="NZ_BSRI01000002.1"/>
</dbReference>
<protein>
    <recommendedName>
        <fullName evidence="10">Branched-chain amino acid ABC transporter permease</fullName>
    </recommendedName>
</protein>
<dbReference type="PANTHER" id="PTHR30482:SF10">
    <property type="entry name" value="HIGH-AFFINITY BRANCHED-CHAIN AMINO ACID TRANSPORT PROTEIN BRAE"/>
    <property type="match status" value="1"/>
</dbReference>
<evidence type="ECO:0000256" key="1">
    <source>
        <dbReference type="ARBA" id="ARBA00004651"/>
    </source>
</evidence>
<accession>A0ABQ6FPH2</accession>
<evidence type="ECO:0000256" key="4">
    <source>
        <dbReference type="ARBA" id="ARBA00022989"/>
    </source>
</evidence>
<proteinExistence type="predicted"/>
<evidence type="ECO:0000256" key="7">
    <source>
        <dbReference type="SAM" id="Phobius"/>
    </source>
</evidence>
<dbReference type="InterPro" id="IPR043428">
    <property type="entry name" value="LivM-like"/>
</dbReference>
<dbReference type="CDD" id="cd06581">
    <property type="entry name" value="TM_PBP1_LivM_like"/>
    <property type="match status" value="1"/>
</dbReference>
<feature type="transmembrane region" description="Helical" evidence="7">
    <location>
        <begin position="613"/>
        <end position="636"/>
    </location>
</feature>
<feature type="transmembrane region" description="Helical" evidence="7">
    <location>
        <begin position="63"/>
        <end position="88"/>
    </location>
</feature>
<dbReference type="PANTHER" id="PTHR30482">
    <property type="entry name" value="HIGH-AFFINITY BRANCHED-CHAIN AMINO ACID TRANSPORT SYSTEM PERMEASE"/>
    <property type="match status" value="1"/>
</dbReference>
<reference evidence="8 9" key="1">
    <citation type="submission" date="2023-02" db="EMBL/GenBank/DDBJ databases">
        <title>Dictyobacter halimunensis sp. nov., a new member of the class Ktedonobacteria from forest soil in a geothermal area.</title>
        <authorList>
            <person name="Rachmania M.K."/>
            <person name="Ningsih F."/>
            <person name="Sakai Y."/>
            <person name="Yabe S."/>
            <person name="Yokota A."/>
            <person name="Sjamsuridzal W."/>
        </authorList>
    </citation>
    <scope>NUCLEOTIDE SEQUENCE [LARGE SCALE GENOMIC DNA]</scope>
    <source>
        <strain evidence="8 9">S3.2.2.5</strain>
    </source>
</reference>
<evidence type="ECO:0000256" key="5">
    <source>
        <dbReference type="ARBA" id="ARBA00023136"/>
    </source>
</evidence>
<feature type="transmembrane region" description="Helical" evidence="7">
    <location>
        <begin position="20"/>
        <end position="39"/>
    </location>
</feature>
<feature type="region of interest" description="Disordered" evidence="6">
    <location>
        <begin position="244"/>
        <end position="276"/>
    </location>
</feature>
<keyword evidence="4 7" id="KW-1133">Transmembrane helix</keyword>
<feature type="transmembrane region" description="Helical" evidence="7">
    <location>
        <begin position="333"/>
        <end position="353"/>
    </location>
</feature>
<evidence type="ECO:0000313" key="8">
    <source>
        <dbReference type="EMBL" id="GLV56180.1"/>
    </source>
</evidence>
<feature type="transmembrane region" description="Helical" evidence="7">
    <location>
        <begin position="358"/>
        <end position="377"/>
    </location>
</feature>
<feature type="transmembrane region" description="Helical" evidence="7">
    <location>
        <begin position="476"/>
        <end position="494"/>
    </location>
</feature>
<evidence type="ECO:0008006" key="10">
    <source>
        <dbReference type="Google" id="ProtNLM"/>
    </source>
</evidence>
<sequence>MAVSESPRKLLPTTETRKPLIKWLVALLVPICIFTFVWLGEQIVNQIWLGFLYPQNQTYDSSYWSLTLQGIFMLIVYLSTIVLAGYLVAADSGRRNMIEVWCDVAFTVVVPLVLLAVTDNLLISLGLGVVIWAVYLLIRNRVRLAMNYAPPPPLESLHVIDAQGRAAMLRTAQQGGFWFATIFAVISLVADLIFYVSGALPDVLLIWVAVRTILLPVAGYFLGRLGGAIALRYVIKPETNVEATQNGQNEKGRQGWRSNARKVSREQQLHSLSASRAKEEAKDVVPNDRPLQSKGATRIYLWMLTAFVILYPILDPVLFGSESKGRITSYGDLGFYVILALGLNIVVGFAGLLDLGYVAFFVIGTYSWSLVGSSQFYKLTGIIANPSTFSWFFWPMIIIAALITALWGILLGAPTLRLRGDYLAIVTLGFGEIIPIVFTQMDKYTNGTDGIAGVYPPATPCIGSFCLNWSSSPTPYYYLILIIIGACIFANVRLRDSKLGRAWIAIREDEIAASSSGINLVNTKLFAFAAGAFFAGIAGVYHAAKLGTVTPTDFNSTDSIIYLAMVVIGGLGSIPGVLVGAVVVYAINLLILNQLDTYASDPSNFLHFLPQHIANFSFDNIRNLLFGLILIAIMIFRPEGLIPSARRRRELHRAENEDEKVEESSLDQPPGTPEFEAEMPVD</sequence>
<dbReference type="Proteomes" id="UP001344906">
    <property type="component" value="Unassembled WGS sequence"/>
</dbReference>
<feature type="transmembrane region" description="Helical" evidence="7">
    <location>
        <begin position="122"/>
        <end position="138"/>
    </location>
</feature>
<feature type="transmembrane region" description="Helical" evidence="7">
    <location>
        <begin position="559"/>
        <end position="592"/>
    </location>
</feature>
<gene>
    <name evidence="8" type="ORF">KDH_30230</name>
</gene>
<keyword evidence="3 7" id="KW-0812">Transmembrane</keyword>
<evidence type="ECO:0000256" key="2">
    <source>
        <dbReference type="ARBA" id="ARBA00022475"/>
    </source>
</evidence>
<name>A0ABQ6FPH2_9CHLR</name>
<dbReference type="InterPro" id="IPR001851">
    <property type="entry name" value="ABC_transp_permease"/>
</dbReference>
<evidence type="ECO:0000313" key="9">
    <source>
        <dbReference type="Proteomes" id="UP001344906"/>
    </source>
</evidence>
<feature type="transmembrane region" description="Helical" evidence="7">
    <location>
        <begin position="177"/>
        <end position="198"/>
    </location>
</feature>
<keyword evidence="2" id="KW-1003">Cell membrane</keyword>
<feature type="region of interest" description="Disordered" evidence="6">
    <location>
        <begin position="652"/>
        <end position="682"/>
    </location>
</feature>
<feature type="transmembrane region" description="Helical" evidence="7">
    <location>
        <begin position="299"/>
        <end position="321"/>
    </location>
</feature>
<organism evidence="8 9">
    <name type="scientific">Dictyobacter halimunensis</name>
    <dbReference type="NCBI Taxonomy" id="3026934"/>
    <lineage>
        <taxon>Bacteria</taxon>
        <taxon>Bacillati</taxon>
        <taxon>Chloroflexota</taxon>
        <taxon>Ktedonobacteria</taxon>
        <taxon>Ktedonobacterales</taxon>
        <taxon>Dictyobacteraceae</taxon>
        <taxon>Dictyobacter</taxon>
    </lineage>
</organism>
<feature type="transmembrane region" description="Helical" evidence="7">
    <location>
        <begin position="100"/>
        <end position="116"/>
    </location>
</feature>
<feature type="compositionally biased region" description="Acidic residues" evidence="6">
    <location>
        <begin position="656"/>
        <end position="665"/>
    </location>
</feature>